<feature type="transmembrane region" description="Helical" evidence="12">
    <location>
        <begin position="12"/>
        <end position="32"/>
    </location>
</feature>
<dbReference type="PANTHER" id="PTHR35457:SF1">
    <property type="entry name" value="HEME A SYNTHASE"/>
    <property type="match status" value="1"/>
</dbReference>
<dbReference type="GO" id="GO:0016491">
    <property type="term" value="F:oxidoreductase activity"/>
    <property type="evidence" value="ECO:0007669"/>
    <property type="project" value="UniProtKB-KW"/>
</dbReference>
<feature type="transmembrane region" description="Helical" evidence="12">
    <location>
        <begin position="147"/>
        <end position="165"/>
    </location>
</feature>
<evidence type="ECO:0000256" key="10">
    <source>
        <dbReference type="ARBA" id="ARBA00023157"/>
    </source>
</evidence>
<dbReference type="GO" id="GO:0046872">
    <property type="term" value="F:metal ion binding"/>
    <property type="evidence" value="ECO:0007669"/>
    <property type="project" value="UniProtKB-KW"/>
</dbReference>
<organism evidence="13 14">
    <name type="scientific">Rufibacter latericius</name>
    <dbReference type="NCBI Taxonomy" id="2487040"/>
    <lineage>
        <taxon>Bacteria</taxon>
        <taxon>Pseudomonadati</taxon>
        <taxon>Bacteroidota</taxon>
        <taxon>Cytophagia</taxon>
        <taxon>Cytophagales</taxon>
        <taxon>Hymenobacteraceae</taxon>
        <taxon>Rufibacter</taxon>
    </lineage>
</organism>
<evidence type="ECO:0000256" key="2">
    <source>
        <dbReference type="ARBA" id="ARBA00022475"/>
    </source>
</evidence>
<feature type="transmembrane region" description="Helical" evidence="12">
    <location>
        <begin position="216"/>
        <end position="235"/>
    </location>
</feature>
<evidence type="ECO:0000256" key="11">
    <source>
        <dbReference type="ARBA" id="ARBA00023444"/>
    </source>
</evidence>
<protein>
    <submittedName>
        <fullName evidence="13">Heme A synthase</fullName>
    </submittedName>
</protein>
<dbReference type="Proteomes" id="UP000272117">
    <property type="component" value="Unassembled WGS sequence"/>
</dbReference>
<comment type="subcellular location">
    <subcellularLocation>
        <location evidence="1">Membrane</location>
        <topology evidence="1">Multi-pass membrane protein</topology>
    </subcellularLocation>
</comment>
<sequence>MRDKSFITKRFKRIAVLTIASVYILILVGGIVRSTGSGMGCPDWPKCFGSWVPPTSLEQLPSDYLEVYKEKRIQKNERIGRVLQGFGFTEVAQEIFAHPSQYIETEFNATKTWIEYVNRLVGVVIGLLIFLTVLYSFLFLRSDPKIFWGAVASFLLVLFQGWLGSLVVSTNLLPEMVTLHMALALVLLAFLIYIVVRAEREKMYQNFALASGKLKFLLVAVLLLTFFQVILGTQVREQVDLVAFDSNNLGRETWIEQLGASFYVHRSLSILLVLMNVGLYFFIKKVGKANLVNLAKATLGVIGIEIVLGIVLSYFALPAFAQPFHLLFGTLLFGLQFLLLIMYYYAQKHQHHPSPELVA</sequence>
<gene>
    <name evidence="13" type="ORF">EFB08_00140</name>
</gene>
<feature type="transmembrane region" description="Helical" evidence="12">
    <location>
        <begin position="263"/>
        <end position="282"/>
    </location>
</feature>
<evidence type="ECO:0000256" key="6">
    <source>
        <dbReference type="ARBA" id="ARBA00023002"/>
    </source>
</evidence>
<keyword evidence="2" id="KW-1003">Cell membrane</keyword>
<keyword evidence="9 12" id="KW-0472">Membrane</keyword>
<comment type="pathway">
    <text evidence="11">Porphyrin-containing compound metabolism.</text>
</comment>
<keyword evidence="4" id="KW-0479">Metal-binding</keyword>
<feature type="transmembrane region" description="Helical" evidence="12">
    <location>
        <begin position="323"/>
        <end position="346"/>
    </location>
</feature>
<evidence type="ECO:0000256" key="3">
    <source>
        <dbReference type="ARBA" id="ARBA00022692"/>
    </source>
</evidence>
<keyword evidence="14" id="KW-1185">Reference proteome</keyword>
<feature type="transmembrane region" description="Helical" evidence="12">
    <location>
        <begin position="120"/>
        <end position="140"/>
    </location>
</feature>
<feature type="transmembrane region" description="Helical" evidence="12">
    <location>
        <begin position="177"/>
        <end position="196"/>
    </location>
</feature>
<dbReference type="Pfam" id="PF02628">
    <property type="entry name" value="COX15-CtaA"/>
    <property type="match status" value="2"/>
</dbReference>
<keyword evidence="10" id="KW-1015">Disulfide bond</keyword>
<dbReference type="InterPro" id="IPR003780">
    <property type="entry name" value="COX15/CtaA_fam"/>
</dbReference>
<keyword evidence="3 12" id="KW-0812">Transmembrane</keyword>
<dbReference type="GO" id="GO:0016020">
    <property type="term" value="C:membrane"/>
    <property type="evidence" value="ECO:0007669"/>
    <property type="project" value="UniProtKB-SubCell"/>
</dbReference>
<comment type="caution">
    <text evidence="13">The sequence shown here is derived from an EMBL/GenBank/DDBJ whole genome shotgun (WGS) entry which is preliminary data.</text>
</comment>
<reference evidence="13 14" key="1">
    <citation type="submission" date="2018-11" db="EMBL/GenBank/DDBJ databases">
        <title>Rufibacter latericius sp. nov., isolated from water in Baiyang Lake.</title>
        <authorList>
            <person name="Yang Y."/>
        </authorList>
    </citation>
    <scope>NUCLEOTIDE SEQUENCE [LARGE SCALE GENOMIC DNA]</scope>
    <source>
        <strain evidence="13 14">R-22-1c-1</strain>
    </source>
</reference>
<keyword evidence="5 12" id="KW-1133">Transmembrane helix</keyword>
<keyword evidence="6" id="KW-0560">Oxidoreductase</keyword>
<name>A0A3M9MZR0_9BACT</name>
<dbReference type="OrthoDB" id="1447144at2"/>
<dbReference type="AlphaFoldDB" id="A0A3M9MZR0"/>
<evidence type="ECO:0000256" key="9">
    <source>
        <dbReference type="ARBA" id="ARBA00023136"/>
    </source>
</evidence>
<evidence type="ECO:0000313" key="13">
    <source>
        <dbReference type="EMBL" id="RNI30990.1"/>
    </source>
</evidence>
<dbReference type="PANTHER" id="PTHR35457">
    <property type="entry name" value="HEME A SYNTHASE"/>
    <property type="match status" value="1"/>
</dbReference>
<evidence type="ECO:0000256" key="12">
    <source>
        <dbReference type="SAM" id="Phobius"/>
    </source>
</evidence>
<keyword evidence="8" id="KW-0350">Heme biosynthesis</keyword>
<dbReference type="InterPro" id="IPR050450">
    <property type="entry name" value="COX15/CtaA_HemeA_synthase"/>
</dbReference>
<feature type="transmembrane region" description="Helical" evidence="12">
    <location>
        <begin position="294"/>
        <end position="317"/>
    </location>
</feature>
<dbReference type="RefSeq" id="WP_123124893.1">
    <property type="nucleotide sequence ID" value="NZ_RJJD01000001.1"/>
</dbReference>
<evidence type="ECO:0000256" key="5">
    <source>
        <dbReference type="ARBA" id="ARBA00022989"/>
    </source>
</evidence>
<evidence type="ECO:0000313" key="14">
    <source>
        <dbReference type="Proteomes" id="UP000272117"/>
    </source>
</evidence>
<evidence type="ECO:0000256" key="1">
    <source>
        <dbReference type="ARBA" id="ARBA00004141"/>
    </source>
</evidence>
<evidence type="ECO:0000256" key="8">
    <source>
        <dbReference type="ARBA" id="ARBA00023133"/>
    </source>
</evidence>
<evidence type="ECO:0000256" key="7">
    <source>
        <dbReference type="ARBA" id="ARBA00023004"/>
    </source>
</evidence>
<proteinExistence type="predicted"/>
<evidence type="ECO:0000256" key="4">
    <source>
        <dbReference type="ARBA" id="ARBA00022723"/>
    </source>
</evidence>
<dbReference type="EMBL" id="RJJD01000001">
    <property type="protein sequence ID" value="RNI30990.1"/>
    <property type="molecule type" value="Genomic_DNA"/>
</dbReference>
<dbReference type="GO" id="GO:0006784">
    <property type="term" value="P:heme A biosynthetic process"/>
    <property type="evidence" value="ECO:0007669"/>
    <property type="project" value="InterPro"/>
</dbReference>
<accession>A0A3M9MZR0</accession>
<keyword evidence="7" id="KW-0408">Iron</keyword>